<dbReference type="PANTHER" id="PTHR33048:SF47">
    <property type="entry name" value="INTEGRAL MEMBRANE PROTEIN-RELATED"/>
    <property type="match status" value="1"/>
</dbReference>
<feature type="transmembrane region" description="Helical" evidence="7">
    <location>
        <begin position="94"/>
        <end position="116"/>
    </location>
</feature>
<feature type="transmembrane region" description="Helical" evidence="7">
    <location>
        <begin position="128"/>
        <end position="158"/>
    </location>
</feature>
<reference evidence="9" key="2">
    <citation type="submission" date="2014-02" db="EMBL/GenBank/DDBJ databases">
        <title>Annotation of the Genome Sequence of Fusarium oxysporum HDV247.</title>
        <authorList>
            <consortium name="The Broad Institute Genomics Platform"/>
            <person name="Ma L.-J."/>
            <person name="Corby-Kistler H."/>
            <person name="Broz K."/>
            <person name="Gale L.R."/>
            <person name="Jonkers W."/>
            <person name="O'Donnell K."/>
            <person name="Ploetz R."/>
            <person name="Steinberg C."/>
            <person name="Schwartz D.C."/>
            <person name="VanEtten H."/>
            <person name="Zhou S."/>
            <person name="Young S.K."/>
            <person name="Zeng Q."/>
            <person name="Gargeya S."/>
            <person name="Fitzgerald M."/>
            <person name="Abouelleil A."/>
            <person name="Alvarado L."/>
            <person name="Chapman S.B."/>
            <person name="Gainer-Dewar J."/>
            <person name="Goldberg J."/>
            <person name="Griggs A."/>
            <person name="Gujja S."/>
            <person name="Hansen M."/>
            <person name="Howarth C."/>
            <person name="Imamovic A."/>
            <person name="Ireland A."/>
            <person name="Larimer J."/>
            <person name="McCowan C."/>
            <person name="Murphy C."/>
            <person name="Pearson M."/>
            <person name="Poon T.W."/>
            <person name="Priest M."/>
            <person name="Roberts A."/>
            <person name="Saif S."/>
            <person name="Shea T."/>
            <person name="Sykes S."/>
            <person name="Wortman J."/>
            <person name="Nusbaum C."/>
            <person name="Birren B."/>
        </authorList>
    </citation>
    <scope>NUCLEOTIDE SEQUENCE</scope>
    <source>
        <strain evidence="9">HDV247</strain>
    </source>
</reference>
<sequence>MADTTDFTDPESNVPFIIGITVGLTSLSTVLTCLRLYTRVAVLKTQGLDDAAVAVAQILAVGLAVATCLETHFGLGRHMGLLSQQELISQAKCLFAAIQTYIWALCIVKVAILLQYRRVFSVIWTRKVALGVIIFSVVWNILQSILCALTCIPVPLFVPSRQGHCLDSLTVWLVAAVFNISTDFIVFALPLPAVYLLHLPTRQKILLSGVFCLGFFTCVVSIVRARELHMVMSSPDSSWVGQGAAVWTVIEINCALTCACLPVLRPLISKLLPGLLTHHTSQPSSGERYGSRSTGSYALRPGKKMPSVRTGSTEALRSDPLHRSYYGNTLNTSISGGGEGSSVAEEEGDRHVKEYQNIQVVTEMVIKEETEPRLGQRGA</sequence>
<dbReference type="InterPro" id="IPR049326">
    <property type="entry name" value="Rhodopsin_dom_fungi"/>
</dbReference>
<comment type="subcellular location">
    <subcellularLocation>
        <location evidence="1">Membrane</location>
        <topology evidence="1">Multi-pass membrane protein</topology>
    </subcellularLocation>
</comment>
<evidence type="ECO:0000256" key="4">
    <source>
        <dbReference type="ARBA" id="ARBA00023136"/>
    </source>
</evidence>
<evidence type="ECO:0000256" key="3">
    <source>
        <dbReference type="ARBA" id="ARBA00022989"/>
    </source>
</evidence>
<accession>W9NEX1</accession>
<dbReference type="PANTHER" id="PTHR33048">
    <property type="entry name" value="PTH11-LIKE INTEGRAL MEMBRANE PROTEIN (AFU_ORTHOLOGUE AFUA_5G11245)"/>
    <property type="match status" value="1"/>
</dbReference>
<evidence type="ECO:0000256" key="5">
    <source>
        <dbReference type="ARBA" id="ARBA00038359"/>
    </source>
</evidence>
<comment type="similarity">
    <text evidence="5">Belongs to the SAT4 family.</text>
</comment>
<dbReference type="AlphaFoldDB" id="W9NEX1"/>
<evidence type="ECO:0000256" key="1">
    <source>
        <dbReference type="ARBA" id="ARBA00004141"/>
    </source>
</evidence>
<dbReference type="GO" id="GO:0016020">
    <property type="term" value="C:membrane"/>
    <property type="evidence" value="ECO:0007669"/>
    <property type="project" value="UniProtKB-SubCell"/>
</dbReference>
<feature type="region of interest" description="Disordered" evidence="6">
    <location>
        <begin position="279"/>
        <end position="349"/>
    </location>
</feature>
<organism evidence="9">
    <name type="scientific">Fusarium oxysporum f. sp. pisi HDV247</name>
    <dbReference type="NCBI Taxonomy" id="1080344"/>
    <lineage>
        <taxon>Eukaryota</taxon>
        <taxon>Fungi</taxon>
        <taxon>Dikarya</taxon>
        <taxon>Ascomycota</taxon>
        <taxon>Pezizomycotina</taxon>
        <taxon>Sordariomycetes</taxon>
        <taxon>Hypocreomycetidae</taxon>
        <taxon>Hypocreales</taxon>
        <taxon>Nectriaceae</taxon>
        <taxon>Fusarium</taxon>
        <taxon>Fusarium oxysporum species complex</taxon>
    </lineage>
</organism>
<gene>
    <name evidence="9" type="ORF">FOVG_19887</name>
</gene>
<dbReference type="OrthoDB" id="5417844at2759"/>
<feature type="compositionally biased region" description="Polar residues" evidence="6">
    <location>
        <begin position="279"/>
        <end position="296"/>
    </location>
</feature>
<feature type="transmembrane region" description="Helical" evidence="7">
    <location>
        <begin position="170"/>
        <end position="198"/>
    </location>
</feature>
<evidence type="ECO:0000256" key="7">
    <source>
        <dbReference type="SAM" id="Phobius"/>
    </source>
</evidence>
<feature type="domain" description="Rhodopsin" evidence="8">
    <location>
        <begin position="34"/>
        <end position="270"/>
    </location>
</feature>
<protein>
    <recommendedName>
        <fullName evidence="8">Rhodopsin domain-containing protein</fullName>
    </recommendedName>
</protein>
<feature type="transmembrane region" description="Helical" evidence="7">
    <location>
        <begin position="50"/>
        <end position="74"/>
    </location>
</feature>
<keyword evidence="2 7" id="KW-0812">Transmembrane</keyword>
<dbReference type="HOGENOM" id="CLU_028200_0_2_1"/>
<evidence type="ECO:0000313" key="9">
    <source>
        <dbReference type="EMBL" id="EXA28512.1"/>
    </source>
</evidence>
<dbReference type="Proteomes" id="UP000030751">
    <property type="component" value="Unassembled WGS sequence"/>
</dbReference>
<dbReference type="EMBL" id="KI981354">
    <property type="protein sequence ID" value="EXA28512.1"/>
    <property type="molecule type" value="Genomic_DNA"/>
</dbReference>
<dbReference type="InterPro" id="IPR052337">
    <property type="entry name" value="SAT4-like"/>
</dbReference>
<keyword evidence="4 7" id="KW-0472">Membrane</keyword>
<evidence type="ECO:0000256" key="2">
    <source>
        <dbReference type="ARBA" id="ARBA00022692"/>
    </source>
</evidence>
<name>W9NEX1_FUSOX</name>
<evidence type="ECO:0000259" key="8">
    <source>
        <dbReference type="Pfam" id="PF20684"/>
    </source>
</evidence>
<keyword evidence="3 7" id="KW-1133">Transmembrane helix</keyword>
<proteinExistence type="inferred from homology"/>
<dbReference type="Pfam" id="PF20684">
    <property type="entry name" value="Fung_rhodopsin"/>
    <property type="match status" value="1"/>
</dbReference>
<evidence type="ECO:0000256" key="6">
    <source>
        <dbReference type="SAM" id="MobiDB-lite"/>
    </source>
</evidence>
<reference evidence="9" key="1">
    <citation type="submission" date="2011-10" db="EMBL/GenBank/DDBJ databases">
        <title>The Genome Sequence of Fusarium oxysporum HDV247.</title>
        <authorList>
            <consortium name="The Broad Institute Genome Sequencing Platform"/>
            <person name="Ma L.-J."/>
            <person name="Gale L.R."/>
            <person name="Schwartz D.C."/>
            <person name="Zhou S."/>
            <person name="Corby-Kistler H."/>
            <person name="Young S.K."/>
            <person name="Zeng Q."/>
            <person name="Gargeya S."/>
            <person name="Fitzgerald M."/>
            <person name="Haas B."/>
            <person name="Abouelleil A."/>
            <person name="Alvarado L."/>
            <person name="Arachchi H.M."/>
            <person name="Berlin A."/>
            <person name="Brown A."/>
            <person name="Chapman S.B."/>
            <person name="Chen Z."/>
            <person name="Dunbar C."/>
            <person name="Freedman E."/>
            <person name="Gearin G."/>
            <person name="Goldberg J."/>
            <person name="Griggs A."/>
            <person name="Gujja S."/>
            <person name="Heiman D."/>
            <person name="Howarth C."/>
            <person name="Larson L."/>
            <person name="Lui A."/>
            <person name="MacDonald P.J.P."/>
            <person name="Montmayeur A."/>
            <person name="Murphy C."/>
            <person name="Neiman D."/>
            <person name="Pearson M."/>
            <person name="Priest M."/>
            <person name="Roberts A."/>
            <person name="Saif S."/>
            <person name="Shea T."/>
            <person name="Shenoy N."/>
            <person name="Sisk P."/>
            <person name="Stolte C."/>
            <person name="Sykes S."/>
            <person name="Wortman J."/>
            <person name="Nusbaum C."/>
            <person name="Birren B."/>
        </authorList>
    </citation>
    <scope>NUCLEOTIDE SEQUENCE [LARGE SCALE GENOMIC DNA]</scope>
    <source>
        <strain evidence="9">HDV247</strain>
    </source>
</reference>
<feature type="transmembrane region" description="Helical" evidence="7">
    <location>
        <begin position="16"/>
        <end position="38"/>
    </location>
</feature>
<feature type="transmembrane region" description="Helical" evidence="7">
    <location>
        <begin position="205"/>
        <end position="224"/>
    </location>
</feature>